<comment type="cofactor">
    <cofactor evidence="1">
        <name>Mn(2+)</name>
        <dbReference type="ChEBI" id="CHEBI:29035"/>
    </cofactor>
</comment>
<dbReference type="InterPro" id="IPR015797">
    <property type="entry name" value="NUDIX_hydrolase-like_dom_sf"/>
</dbReference>
<dbReference type="GO" id="GO:0010945">
    <property type="term" value="F:coenzyme A diphosphatase activity"/>
    <property type="evidence" value="ECO:0007669"/>
    <property type="project" value="InterPro"/>
</dbReference>
<organism evidence="8 9">
    <name type="scientific">Saccharicrinis carchari</name>
    <dbReference type="NCBI Taxonomy" id="1168039"/>
    <lineage>
        <taxon>Bacteria</taxon>
        <taxon>Pseudomonadati</taxon>
        <taxon>Bacteroidota</taxon>
        <taxon>Bacteroidia</taxon>
        <taxon>Marinilabiliales</taxon>
        <taxon>Marinilabiliaceae</taxon>
        <taxon>Saccharicrinis</taxon>
    </lineage>
</organism>
<name>A0A521ADR1_SACCC</name>
<accession>A0A521ADR1</accession>
<evidence type="ECO:0000256" key="3">
    <source>
        <dbReference type="ARBA" id="ARBA00022723"/>
    </source>
</evidence>
<sequence>MFDHFIYLLQQKLEGDLPGAVAQNKMSPNVRLTSNTLANYSTTRESGVLILLYIKNNELYIPFIQRPEYKGAHSAQVSLPGGKFEPYDNTLKDTALRETWEEIGVKPDRMQIVGNLSPIYIPNSNFNVMPYVAYVAECPTFTPDAFEVDYIIEAKLLELMAPETVQTFVKNINGHTIKAPFFNINNCKIWGATAMIISELKEIIRTMEAIPSGSCNAQNGPIYR</sequence>
<keyword evidence="5" id="KW-0460">Magnesium</keyword>
<evidence type="ECO:0000313" key="8">
    <source>
        <dbReference type="EMBL" id="SMO32908.1"/>
    </source>
</evidence>
<dbReference type="InterPro" id="IPR045121">
    <property type="entry name" value="CoAse"/>
</dbReference>
<dbReference type="Gene3D" id="3.90.79.10">
    <property type="entry name" value="Nucleoside Triphosphate Pyrophosphohydrolase"/>
    <property type="match status" value="1"/>
</dbReference>
<dbReference type="GO" id="GO:0046872">
    <property type="term" value="F:metal ion binding"/>
    <property type="evidence" value="ECO:0007669"/>
    <property type="project" value="UniProtKB-KW"/>
</dbReference>
<evidence type="ECO:0000259" key="7">
    <source>
        <dbReference type="PROSITE" id="PS51462"/>
    </source>
</evidence>
<proteinExistence type="predicted"/>
<keyword evidence="4" id="KW-0378">Hydrolase</keyword>
<dbReference type="Proteomes" id="UP000319040">
    <property type="component" value="Unassembled WGS sequence"/>
</dbReference>
<keyword evidence="3" id="KW-0479">Metal-binding</keyword>
<comment type="cofactor">
    <cofactor evidence="2">
        <name>Mg(2+)</name>
        <dbReference type="ChEBI" id="CHEBI:18420"/>
    </cofactor>
</comment>
<dbReference type="SUPFAM" id="SSF55811">
    <property type="entry name" value="Nudix"/>
    <property type="match status" value="1"/>
</dbReference>
<dbReference type="CDD" id="cd03426">
    <property type="entry name" value="NUDIX_CoAse_Nudt7"/>
    <property type="match status" value="1"/>
</dbReference>
<evidence type="ECO:0000256" key="5">
    <source>
        <dbReference type="ARBA" id="ARBA00022842"/>
    </source>
</evidence>
<dbReference type="AlphaFoldDB" id="A0A521ADR1"/>
<feature type="domain" description="Nudix hydrolase" evidence="7">
    <location>
        <begin position="43"/>
        <end position="173"/>
    </location>
</feature>
<reference evidence="8 9" key="1">
    <citation type="submission" date="2017-05" db="EMBL/GenBank/DDBJ databases">
        <authorList>
            <person name="Varghese N."/>
            <person name="Submissions S."/>
        </authorList>
    </citation>
    <scope>NUCLEOTIDE SEQUENCE [LARGE SCALE GENOMIC DNA]</scope>
    <source>
        <strain evidence="8 9">DSM 27040</strain>
    </source>
</reference>
<evidence type="ECO:0000256" key="6">
    <source>
        <dbReference type="ARBA" id="ARBA00023211"/>
    </source>
</evidence>
<dbReference type="PANTHER" id="PTHR12992">
    <property type="entry name" value="NUDIX HYDROLASE"/>
    <property type="match status" value="1"/>
</dbReference>
<dbReference type="RefSeq" id="WP_142531485.1">
    <property type="nucleotide sequence ID" value="NZ_FXTB01000001.1"/>
</dbReference>
<evidence type="ECO:0000256" key="1">
    <source>
        <dbReference type="ARBA" id="ARBA00001936"/>
    </source>
</evidence>
<dbReference type="Pfam" id="PF00293">
    <property type="entry name" value="NUDIX"/>
    <property type="match status" value="1"/>
</dbReference>
<dbReference type="OrthoDB" id="9802805at2"/>
<evidence type="ECO:0000256" key="4">
    <source>
        <dbReference type="ARBA" id="ARBA00022801"/>
    </source>
</evidence>
<protein>
    <submittedName>
        <fullName evidence="8">8-oxo-dGTP pyrophosphatase MutT, NUDIX family</fullName>
    </submittedName>
</protein>
<keyword evidence="9" id="KW-1185">Reference proteome</keyword>
<dbReference type="PANTHER" id="PTHR12992:SF11">
    <property type="entry name" value="MITOCHONDRIAL COENZYME A DIPHOSPHATASE NUDT8"/>
    <property type="match status" value="1"/>
</dbReference>
<evidence type="ECO:0000313" key="9">
    <source>
        <dbReference type="Proteomes" id="UP000319040"/>
    </source>
</evidence>
<dbReference type="EMBL" id="FXTB01000001">
    <property type="protein sequence ID" value="SMO32908.1"/>
    <property type="molecule type" value="Genomic_DNA"/>
</dbReference>
<dbReference type="InterPro" id="IPR000086">
    <property type="entry name" value="NUDIX_hydrolase_dom"/>
</dbReference>
<dbReference type="PROSITE" id="PS51462">
    <property type="entry name" value="NUDIX"/>
    <property type="match status" value="1"/>
</dbReference>
<keyword evidence="6" id="KW-0464">Manganese</keyword>
<gene>
    <name evidence="8" type="ORF">SAMN06265379_10160</name>
</gene>
<evidence type="ECO:0000256" key="2">
    <source>
        <dbReference type="ARBA" id="ARBA00001946"/>
    </source>
</evidence>